<dbReference type="GO" id="GO:0004519">
    <property type="term" value="F:endonuclease activity"/>
    <property type="evidence" value="ECO:0007669"/>
    <property type="project" value="UniProtKB-KW"/>
</dbReference>
<organism evidence="3 4">
    <name type="scientific">Microvirga guangxiensis</name>
    <dbReference type="NCBI Taxonomy" id="549386"/>
    <lineage>
        <taxon>Bacteria</taxon>
        <taxon>Pseudomonadati</taxon>
        <taxon>Pseudomonadota</taxon>
        <taxon>Alphaproteobacteria</taxon>
        <taxon>Hyphomicrobiales</taxon>
        <taxon>Methylobacteriaceae</taxon>
        <taxon>Microvirga</taxon>
    </lineage>
</organism>
<protein>
    <submittedName>
        <fullName evidence="3">Putative endonuclease</fullName>
    </submittedName>
</protein>
<dbReference type="Pfam" id="PF01541">
    <property type="entry name" value="GIY-YIG"/>
    <property type="match status" value="1"/>
</dbReference>
<dbReference type="AlphaFoldDB" id="A0A1G5LBN5"/>
<keyword evidence="3" id="KW-0540">Nuclease</keyword>
<keyword evidence="4" id="KW-1185">Reference proteome</keyword>
<keyword evidence="3" id="KW-0378">Hydrolase</keyword>
<dbReference type="PANTHER" id="PTHR34477">
    <property type="entry name" value="UPF0213 PROTEIN YHBQ"/>
    <property type="match status" value="1"/>
</dbReference>
<dbReference type="SUPFAM" id="SSF82771">
    <property type="entry name" value="GIY-YIG endonuclease"/>
    <property type="match status" value="1"/>
</dbReference>
<keyword evidence="3" id="KW-0255">Endonuclease</keyword>
<comment type="similarity">
    <text evidence="1">Belongs to the UPF0213 family.</text>
</comment>
<dbReference type="InterPro" id="IPR035901">
    <property type="entry name" value="GIY-YIG_endonuc_sf"/>
</dbReference>
<reference evidence="3 4" key="1">
    <citation type="submission" date="2016-10" db="EMBL/GenBank/DDBJ databases">
        <authorList>
            <person name="de Groot N.N."/>
        </authorList>
    </citation>
    <scope>NUCLEOTIDE SEQUENCE [LARGE SCALE GENOMIC DNA]</scope>
    <source>
        <strain evidence="3 4">CGMCC 1.7666</strain>
    </source>
</reference>
<dbReference type="RefSeq" id="WP_091138943.1">
    <property type="nucleotide sequence ID" value="NZ_FMVJ01000016.1"/>
</dbReference>
<evidence type="ECO:0000256" key="1">
    <source>
        <dbReference type="ARBA" id="ARBA00007435"/>
    </source>
</evidence>
<proteinExistence type="inferred from homology"/>
<evidence type="ECO:0000313" key="3">
    <source>
        <dbReference type="EMBL" id="SCZ10363.1"/>
    </source>
</evidence>
<dbReference type="Proteomes" id="UP000199569">
    <property type="component" value="Unassembled WGS sequence"/>
</dbReference>
<gene>
    <name evidence="3" type="ORF">SAMN02927923_04148</name>
</gene>
<dbReference type="OrthoDB" id="287318at2"/>
<dbReference type="PANTHER" id="PTHR34477:SF5">
    <property type="entry name" value="BSL5627 PROTEIN"/>
    <property type="match status" value="1"/>
</dbReference>
<dbReference type="InterPro" id="IPR000305">
    <property type="entry name" value="GIY-YIG_endonuc"/>
</dbReference>
<dbReference type="Gene3D" id="3.40.1440.10">
    <property type="entry name" value="GIY-YIG endonuclease"/>
    <property type="match status" value="1"/>
</dbReference>
<accession>A0A1G5LBN5</accession>
<dbReference type="InterPro" id="IPR050190">
    <property type="entry name" value="UPF0213_domain"/>
</dbReference>
<dbReference type="SMART" id="SM00465">
    <property type="entry name" value="GIYc"/>
    <property type="match status" value="1"/>
</dbReference>
<evidence type="ECO:0000259" key="2">
    <source>
        <dbReference type="PROSITE" id="PS50164"/>
    </source>
</evidence>
<evidence type="ECO:0000313" key="4">
    <source>
        <dbReference type="Proteomes" id="UP000199569"/>
    </source>
</evidence>
<sequence length="97" mass="11627">MAEAFYVYILATRKDGPLYVGVTSDLHKRVFEHKTHAIPGFTARYNVDRLVYFEVFENPEAAIAREKQLKKWWRAWKVELIERENPEWRDLAEEFVP</sequence>
<dbReference type="PROSITE" id="PS50164">
    <property type="entry name" value="GIY_YIG"/>
    <property type="match status" value="1"/>
</dbReference>
<dbReference type="CDD" id="cd10448">
    <property type="entry name" value="GIY-YIG_unchar_3"/>
    <property type="match status" value="1"/>
</dbReference>
<dbReference type="EMBL" id="FMVJ01000016">
    <property type="protein sequence ID" value="SCZ10363.1"/>
    <property type="molecule type" value="Genomic_DNA"/>
</dbReference>
<name>A0A1G5LBN5_9HYPH</name>
<feature type="domain" description="GIY-YIG" evidence="2">
    <location>
        <begin position="3"/>
        <end position="79"/>
    </location>
</feature>
<dbReference type="STRING" id="549386.SAMN02927923_04148"/>